<evidence type="ECO:0000256" key="6">
    <source>
        <dbReference type="ARBA" id="ARBA00023186"/>
    </source>
</evidence>
<keyword evidence="4 7" id="KW-0547">Nucleotide-binding</keyword>
<reference evidence="10" key="1">
    <citation type="journal article" date="2022" name="bioRxiv">
        <title>Genomics of Preaxostyla Flagellates Illuminates Evolutionary Transitions and the Path Towards Mitochondrial Loss.</title>
        <authorList>
            <person name="Novak L.V.F."/>
            <person name="Treitli S.C."/>
            <person name="Pyrih J."/>
            <person name="Halakuc P."/>
            <person name="Pipaliya S.V."/>
            <person name="Vacek V."/>
            <person name="Brzon O."/>
            <person name="Soukal P."/>
            <person name="Eme L."/>
            <person name="Dacks J.B."/>
            <person name="Karnkowska A."/>
            <person name="Elias M."/>
            <person name="Hampl V."/>
        </authorList>
    </citation>
    <scope>NUCLEOTIDE SEQUENCE</scope>
    <source>
        <strain evidence="10">RCP-MX</strain>
    </source>
</reference>
<proteinExistence type="inferred from homology"/>
<evidence type="ECO:0000256" key="3">
    <source>
        <dbReference type="ARBA" id="ARBA00022490"/>
    </source>
</evidence>
<evidence type="ECO:0000256" key="5">
    <source>
        <dbReference type="ARBA" id="ARBA00022840"/>
    </source>
</evidence>
<dbReference type="InterPro" id="IPR027409">
    <property type="entry name" value="GroEL-like_apical_dom_sf"/>
</dbReference>
<feature type="region of interest" description="Disordered" evidence="9">
    <location>
        <begin position="501"/>
        <end position="537"/>
    </location>
</feature>
<dbReference type="InterPro" id="IPR053374">
    <property type="entry name" value="TCP-1_chaperonin"/>
</dbReference>
<sequence length="537" mass="58595">MSNINACQFLADTVSTTLGPRGMDKLIHHGMDRITISNDGATIMKLLDVAHPAAALLVDIAKSQDAEIGDGTTSVVLIAVELMKMAKPFIEEGVHPQTVIQNYRLACQLCQQYINEMAYSVADKSDAERTDLLVKVAQTAMNSKLIASHREQFARMAVEAVQSLDEDLREDMIGIKQVTGGAMEESELIKGVAFKKSFSYAGFEQQPKRIPNPKICLLNLELELKNENSKAEVRITNPEQYQSIVDAEWSIIFTKLEKIVATGANVILSRLAIGDLATQYFADRNIFCAGRVTQEDLNRASKATGAQIQTSVNDITPSALGTCGLFEEKQVGAERYNFFTDCPQAKTASIILRGGASQFIEEAERSLHDAIMVVRRSVKNKAVVAGAGAIEMELSKRLREHSLTIAGKGQLIISAFAQALEVIPRQLSQNAGFDATDILDQLRQKHFTGFRWAGVDITNEGVCDAFERCIWEPSNMKRNALNAATEACCLILGIDETIKAPQSEQAPAPPRGGMGGMRGMMPGMRGGRGGMAPRGRR</sequence>
<organism evidence="10 11">
    <name type="scientific">Paratrimastix pyriformis</name>
    <dbReference type="NCBI Taxonomy" id="342808"/>
    <lineage>
        <taxon>Eukaryota</taxon>
        <taxon>Metamonada</taxon>
        <taxon>Preaxostyla</taxon>
        <taxon>Paratrimastigidae</taxon>
        <taxon>Paratrimastix</taxon>
    </lineage>
</organism>
<dbReference type="PROSITE" id="PS00751">
    <property type="entry name" value="TCP1_2"/>
    <property type="match status" value="1"/>
</dbReference>
<dbReference type="InterPro" id="IPR027410">
    <property type="entry name" value="TCP-1-like_intermed_sf"/>
</dbReference>
<evidence type="ECO:0000256" key="7">
    <source>
        <dbReference type="RuleBase" id="RU004187"/>
    </source>
</evidence>
<dbReference type="Gene3D" id="3.50.7.10">
    <property type="entry name" value="GroEL"/>
    <property type="match status" value="1"/>
</dbReference>
<comment type="similarity">
    <text evidence="2 7">Belongs to the TCP-1 chaperonin family.</text>
</comment>
<accession>A0ABQ8U6R9</accession>
<evidence type="ECO:0000256" key="9">
    <source>
        <dbReference type="SAM" id="MobiDB-lite"/>
    </source>
</evidence>
<comment type="function">
    <text evidence="8">Molecular chaperone; assists the folding of proteins upon ATP hydrolysis. Known to play a role, in vitro, in the folding of actin and tubulin.</text>
</comment>
<gene>
    <name evidence="10" type="ORF">PAPYR_10108</name>
</gene>
<evidence type="ECO:0000256" key="2">
    <source>
        <dbReference type="ARBA" id="ARBA00008020"/>
    </source>
</evidence>
<dbReference type="InterPro" id="IPR002194">
    <property type="entry name" value="Chaperonin_TCP-1_CS"/>
</dbReference>
<dbReference type="InterPro" id="IPR017998">
    <property type="entry name" value="Chaperone_TCP-1"/>
</dbReference>
<comment type="subcellular location">
    <subcellularLocation>
        <location evidence="1 8">Cytoplasm</location>
    </subcellularLocation>
</comment>
<dbReference type="InterPro" id="IPR027413">
    <property type="entry name" value="GROEL-like_equatorial_sf"/>
</dbReference>
<evidence type="ECO:0000313" key="11">
    <source>
        <dbReference type="Proteomes" id="UP001141327"/>
    </source>
</evidence>
<dbReference type="Gene3D" id="3.30.260.10">
    <property type="entry name" value="TCP-1-like chaperonin intermediate domain"/>
    <property type="match status" value="1"/>
</dbReference>
<keyword evidence="6 7" id="KW-0143">Chaperone</keyword>
<evidence type="ECO:0000313" key="10">
    <source>
        <dbReference type="EMBL" id="KAJ4455034.1"/>
    </source>
</evidence>
<feature type="compositionally biased region" description="Gly residues" evidence="9">
    <location>
        <begin position="512"/>
        <end position="537"/>
    </location>
</feature>
<dbReference type="NCBIfam" id="NF041082">
    <property type="entry name" value="thermosome_alpha"/>
    <property type="match status" value="1"/>
</dbReference>
<dbReference type="SUPFAM" id="SSF52029">
    <property type="entry name" value="GroEL apical domain-like"/>
    <property type="match status" value="1"/>
</dbReference>
<dbReference type="InterPro" id="IPR002423">
    <property type="entry name" value="Cpn60/GroEL/TCP-1"/>
</dbReference>
<dbReference type="Proteomes" id="UP001141327">
    <property type="component" value="Unassembled WGS sequence"/>
</dbReference>
<dbReference type="InterPro" id="IPR054827">
    <property type="entry name" value="thermosome_alpha"/>
</dbReference>
<dbReference type="InterPro" id="IPR012720">
    <property type="entry name" value="Chap_CCT_eta"/>
</dbReference>
<keyword evidence="11" id="KW-1185">Reference proteome</keyword>
<dbReference type="PRINTS" id="PR00304">
    <property type="entry name" value="TCOMPLEXTCP1"/>
</dbReference>
<keyword evidence="3 8" id="KW-0963">Cytoplasm</keyword>
<dbReference type="PANTHER" id="PTHR11353">
    <property type="entry name" value="CHAPERONIN"/>
    <property type="match status" value="1"/>
</dbReference>
<evidence type="ECO:0000256" key="1">
    <source>
        <dbReference type="ARBA" id="ARBA00004496"/>
    </source>
</evidence>
<dbReference type="SUPFAM" id="SSF54849">
    <property type="entry name" value="GroEL-intermediate domain like"/>
    <property type="match status" value="1"/>
</dbReference>
<dbReference type="CDD" id="cd03340">
    <property type="entry name" value="TCP1_eta"/>
    <property type="match status" value="1"/>
</dbReference>
<comment type="subunit">
    <text evidence="8">Heterooligomeric complex that forms two stacked rings.</text>
</comment>
<dbReference type="NCBIfam" id="NF041083">
    <property type="entry name" value="thermosome_beta"/>
    <property type="match status" value="1"/>
</dbReference>
<dbReference type="SUPFAM" id="SSF48592">
    <property type="entry name" value="GroEL equatorial domain-like"/>
    <property type="match status" value="1"/>
</dbReference>
<dbReference type="NCBIfam" id="TIGR02345">
    <property type="entry name" value="chap_CCT_eta"/>
    <property type="match status" value="1"/>
</dbReference>
<dbReference type="EMBL" id="JAPMOS010000123">
    <property type="protein sequence ID" value="KAJ4455034.1"/>
    <property type="molecule type" value="Genomic_DNA"/>
</dbReference>
<dbReference type="Gene3D" id="1.10.560.10">
    <property type="entry name" value="GroEL-like equatorial domain"/>
    <property type="match status" value="1"/>
</dbReference>
<keyword evidence="5 7" id="KW-0067">ATP-binding</keyword>
<evidence type="ECO:0000256" key="4">
    <source>
        <dbReference type="ARBA" id="ARBA00022741"/>
    </source>
</evidence>
<name>A0ABQ8U6R9_9EUKA</name>
<evidence type="ECO:0000256" key="8">
    <source>
        <dbReference type="RuleBase" id="RU365042"/>
    </source>
</evidence>
<protein>
    <recommendedName>
        <fullName evidence="8">T-complex protein 1 subunit eta</fullName>
        <shortName evidence="8">TCP-1-eta</shortName>
    </recommendedName>
    <alternativeName>
        <fullName evidence="8">CCT-eta</fullName>
    </alternativeName>
</protein>
<dbReference type="PROSITE" id="PS00995">
    <property type="entry name" value="TCP1_3"/>
    <property type="match status" value="1"/>
</dbReference>
<comment type="caution">
    <text evidence="10">The sequence shown here is derived from an EMBL/GenBank/DDBJ whole genome shotgun (WGS) entry which is preliminary data.</text>
</comment>
<dbReference type="Pfam" id="PF00118">
    <property type="entry name" value="Cpn60_TCP1"/>
    <property type="match status" value="1"/>
</dbReference>